<gene>
    <name evidence="1" type="ORF">N658DRAFT_493408</name>
</gene>
<dbReference type="EMBL" id="MU863627">
    <property type="protein sequence ID" value="KAK4103930.1"/>
    <property type="molecule type" value="Genomic_DNA"/>
</dbReference>
<dbReference type="AlphaFoldDB" id="A0AAN6T3N3"/>
<reference evidence="1" key="1">
    <citation type="journal article" date="2023" name="Mol. Phylogenet. Evol.">
        <title>Genome-scale phylogeny and comparative genomics of the fungal order Sordariales.</title>
        <authorList>
            <person name="Hensen N."/>
            <person name="Bonometti L."/>
            <person name="Westerberg I."/>
            <person name="Brannstrom I.O."/>
            <person name="Guillou S."/>
            <person name="Cros-Aarteil S."/>
            <person name="Calhoun S."/>
            <person name="Haridas S."/>
            <person name="Kuo A."/>
            <person name="Mondo S."/>
            <person name="Pangilinan J."/>
            <person name="Riley R."/>
            <person name="LaButti K."/>
            <person name="Andreopoulos B."/>
            <person name="Lipzen A."/>
            <person name="Chen C."/>
            <person name="Yan M."/>
            <person name="Daum C."/>
            <person name="Ng V."/>
            <person name="Clum A."/>
            <person name="Steindorff A."/>
            <person name="Ohm R.A."/>
            <person name="Martin F."/>
            <person name="Silar P."/>
            <person name="Natvig D.O."/>
            <person name="Lalanne C."/>
            <person name="Gautier V."/>
            <person name="Ament-Velasquez S.L."/>
            <person name="Kruys A."/>
            <person name="Hutchinson M.I."/>
            <person name="Powell A.J."/>
            <person name="Barry K."/>
            <person name="Miller A.N."/>
            <person name="Grigoriev I.V."/>
            <person name="Debuchy R."/>
            <person name="Gladieux P."/>
            <person name="Hiltunen Thoren M."/>
            <person name="Johannesson H."/>
        </authorList>
    </citation>
    <scope>NUCLEOTIDE SEQUENCE</scope>
    <source>
        <strain evidence="1">CBS 757.83</strain>
    </source>
</reference>
<dbReference type="Proteomes" id="UP001305647">
    <property type="component" value="Unassembled WGS sequence"/>
</dbReference>
<keyword evidence="2" id="KW-1185">Reference proteome</keyword>
<accession>A0AAN6T3N3</accession>
<protein>
    <submittedName>
        <fullName evidence="1">Uncharacterized protein</fullName>
    </submittedName>
</protein>
<evidence type="ECO:0000313" key="1">
    <source>
        <dbReference type="EMBL" id="KAK4103930.1"/>
    </source>
</evidence>
<evidence type="ECO:0000313" key="2">
    <source>
        <dbReference type="Proteomes" id="UP001305647"/>
    </source>
</evidence>
<comment type="caution">
    <text evidence="1">The sequence shown here is derived from an EMBL/GenBank/DDBJ whole genome shotgun (WGS) entry which is preliminary data.</text>
</comment>
<sequence>MPGRSEALLYNFKCCCNLLRLISRRRLHAVKRLLVREALGPFPAPHSHKRPVLAPHTSRFPGAHRLPPASKSVLPHSFWHPNQWRSLFYHTGSSVNACVSSREMNIGSLPGSKLQSCRRRNSLAALLRPAHVVLVPERADKGHEPTTIRVPPQPRRVPAPHGSWLLARTCRAELAIARTGAGNHLLLQRSSCQQCRFQESDAPIVCARVPVELARTNWQL</sequence>
<proteinExistence type="predicted"/>
<organism evidence="1 2">
    <name type="scientific">Parathielavia hyrcaniae</name>
    <dbReference type="NCBI Taxonomy" id="113614"/>
    <lineage>
        <taxon>Eukaryota</taxon>
        <taxon>Fungi</taxon>
        <taxon>Dikarya</taxon>
        <taxon>Ascomycota</taxon>
        <taxon>Pezizomycotina</taxon>
        <taxon>Sordariomycetes</taxon>
        <taxon>Sordariomycetidae</taxon>
        <taxon>Sordariales</taxon>
        <taxon>Chaetomiaceae</taxon>
        <taxon>Parathielavia</taxon>
    </lineage>
</organism>
<reference evidence="1" key="2">
    <citation type="submission" date="2023-05" db="EMBL/GenBank/DDBJ databases">
        <authorList>
            <consortium name="Lawrence Berkeley National Laboratory"/>
            <person name="Steindorff A."/>
            <person name="Hensen N."/>
            <person name="Bonometti L."/>
            <person name="Westerberg I."/>
            <person name="Brannstrom I.O."/>
            <person name="Guillou S."/>
            <person name="Cros-Aarteil S."/>
            <person name="Calhoun S."/>
            <person name="Haridas S."/>
            <person name="Kuo A."/>
            <person name="Mondo S."/>
            <person name="Pangilinan J."/>
            <person name="Riley R."/>
            <person name="Labutti K."/>
            <person name="Andreopoulos B."/>
            <person name="Lipzen A."/>
            <person name="Chen C."/>
            <person name="Yanf M."/>
            <person name="Daum C."/>
            <person name="Ng V."/>
            <person name="Clum A."/>
            <person name="Ohm R."/>
            <person name="Martin F."/>
            <person name="Silar P."/>
            <person name="Natvig D."/>
            <person name="Lalanne C."/>
            <person name="Gautier V."/>
            <person name="Ament-Velasquez S.L."/>
            <person name="Kruys A."/>
            <person name="Hutchinson M.I."/>
            <person name="Powell A.J."/>
            <person name="Barry K."/>
            <person name="Miller A.N."/>
            <person name="Grigoriev I.V."/>
            <person name="Debuchy R."/>
            <person name="Gladieux P."/>
            <person name="Thoren M.H."/>
            <person name="Johannesson H."/>
        </authorList>
    </citation>
    <scope>NUCLEOTIDE SEQUENCE</scope>
    <source>
        <strain evidence="1">CBS 757.83</strain>
    </source>
</reference>
<name>A0AAN6T3N3_9PEZI</name>